<organism evidence="1 2">
    <name type="scientific">Carboxydothermus hydrogenoformans (strain ATCC BAA-161 / DSM 6008 / Z-2901)</name>
    <dbReference type="NCBI Taxonomy" id="246194"/>
    <lineage>
        <taxon>Bacteria</taxon>
        <taxon>Bacillati</taxon>
        <taxon>Bacillota</taxon>
        <taxon>Clostridia</taxon>
        <taxon>Thermoanaerobacterales</taxon>
        <taxon>Thermoanaerobacteraceae</taxon>
        <taxon>Carboxydothermus</taxon>
    </lineage>
</organism>
<reference evidence="1 2" key="1">
    <citation type="journal article" date="2005" name="PLoS Genet.">
        <title>Life in hot carbon monoxide: the complete genome sequence of Carboxydothermus hydrogenoformans Z-2901.</title>
        <authorList>
            <person name="Wu M."/>
            <person name="Ren Q."/>
            <person name="Durkin A.S."/>
            <person name="Daugherty S.C."/>
            <person name="Brinkac L.M."/>
            <person name="Dodson R.J."/>
            <person name="Madupu R."/>
            <person name="Sullivan S.A."/>
            <person name="Kolonay J.F."/>
            <person name="Haft D.H."/>
            <person name="Nelson W.C."/>
            <person name="Tallon L.J."/>
            <person name="Jones K.M."/>
            <person name="Ulrich L.E."/>
            <person name="Gonzalez J.M."/>
            <person name="Zhulin I.B."/>
            <person name="Robb F.T."/>
            <person name="Eisen J.A."/>
        </authorList>
    </citation>
    <scope>NUCLEOTIDE SEQUENCE [LARGE SCALE GENOMIC DNA]</scope>
    <source>
        <strain evidence="2">ATCC BAA-161 / DSM 6008 / Z-2901</strain>
    </source>
</reference>
<sequence>MANSIKILFAKSFLCIKIKISEGNFAKLGAKRKCEREERAWPLIYY</sequence>
<gene>
    <name evidence="1" type="ordered locus">CHY_1859</name>
</gene>
<evidence type="ECO:0000313" key="2">
    <source>
        <dbReference type="Proteomes" id="UP000002706"/>
    </source>
</evidence>
<accession>Q3AB05</accession>
<dbReference type="EMBL" id="CP000141">
    <property type="protein sequence ID" value="ABB14472.1"/>
    <property type="molecule type" value="Genomic_DNA"/>
</dbReference>
<name>Q3AB05_CARHZ</name>
<keyword evidence="2" id="KW-1185">Reference proteome</keyword>
<dbReference type="Proteomes" id="UP000002706">
    <property type="component" value="Chromosome"/>
</dbReference>
<dbReference type="AlphaFoldDB" id="Q3AB05"/>
<dbReference type="KEGG" id="chy:CHY_1859"/>
<dbReference type="STRING" id="246194.CHY_1859"/>
<dbReference type="InParanoid" id="Q3AB05"/>
<dbReference type="HOGENOM" id="CLU_3181575_0_0_9"/>
<protein>
    <submittedName>
        <fullName evidence="1">Uncharacterized protein</fullName>
    </submittedName>
</protein>
<proteinExistence type="predicted"/>
<evidence type="ECO:0000313" key="1">
    <source>
        <dbReference type="EMBL" id="ABB14472.1"/>
    </source>
</evidence>